<gene>
    <name evidence="1" type="ORF">KC729_04800</name>
</gene>
<protein>
    <recommendedName>
        <fullName evidence="3">Lipoprotein</fullName>
    </recommendedName>
</protein>
<evidence type="ECO:0008006" key="3">
    <source>
        <dbReference type="Google" id="ProtNLM"/>
    </source>
</evidence>
<comment type="caution">
    <text evidence="1">The sequence shown here is derived from an EMBL/GenBank/DDBJ whole genome shotgun (WGS) entry which is preliminary data.</text>
</comment>
<accession>A0A956LZ99</accession>
<organism evidence="1 2">
    <name type="scientific">Eiseniibacteriota bacterium</name>
    <dbReference type="NCBI Taxonomy" id="2212470"/>
    <lineage>
        <taxon>Bacteria</taxon>
        <taxon>Candidatus Eiseniibacteriota</taxon>
    </lineage>
</organism>
<evidence type="ECO:0000313" key="1">
    <source>
        <dbReference type="EMBL" id="MCA9726980.1"/>
    </source>
</evidence>
<dbReference type="PROSITE" id="PS51257">
    <property type="entry name" value="PROKAR_LIPOPROTEIN"/>
    <property type="match status" value="1"/>
</dbReference>
<dbReference type="EMBL" id="JAGQHR010000092">
    <property type="protein sequence ID" value="MCA9726980.1"/>
    <property type="molecule type" value="Genomic_DNA"/>
</dbReference>
<dbReference type="AlphaFoldDB" id="A0A956LZ99"/>
<reference evidence="1" key="2">
    <citation type="journal article" date="2021" name="Microbiome">
        <title>Successional dynamics and alternative stable states in a saline activated sludge microbial community over 9 years.</title>
        <authorList>
            <person name="Wang Y."/>
            <person name="Ye J."/>
            <person name="Ju F."/>
            <person name="Liu L."/>
            <person name="Boyd J.A."/>
            <person name="Deng Y."/>
            <person name="Parks D.H."/>
            <person name="Jiang X."/>
            <person name="Yin X."/>
            <person name="Woodcroft B.J."/>
            <person name="Tyson G.W."/>
            <person name="Hugenholtz P."/>
            <person name="Polz M.F."/>
            <person name="Zhang T."/>
        </authorList>
    </citation>
    <scope>NUCLEOTIDE SEQUENCE</scope>
    <source>
        <strain evidence="1">HKST-UBA01</strain>
    </source>
</reference>
<dbReference type="Proteomes" id="UP000697710">
    <property type="component" value="Unassembled WGS sequence"/>
</dbReference>
<evidence type="ECO:0000313" key="2">
    <source>
        <dbReference type="Proteomes" id="UP000697710"/>
    </source>
</evidence>
<reference evidence="1" key="1">
    <citation type="submission" date="2020-04" db="EMBL/GenBank/DDBJ databases">
        <authorList>
            <person name="Zhang T."/>
        </authorList>
    </citation>
    <scope>NUCLEOTIDE SEQUENCE</scope>
    <source>
        <strain evidence="1">HKST-UBA01</strain>
    </source>
</reference>
<name>A0A956LZ99_UNCEI</name>
<sequence>MSLRRLPTILAGVILAGCAGTNTPYGWLPSADEARTDVWGGWVEVWADANGDRLARGELLAISMDTIYVAETDWDRLEPGAAFSGQPLPFRVRAVSQKQAGRVIVRGYSGGQHTATNLSALFTVSVFTHGWYALISLPVWLSTTFVMYRDETQGENTYRTPKRAKSIFDESVSDPEAEERWRGLRRWARYPQGLPHDIDRDTIHPYLHRYPTGFVDPDSLDIPGRGRDFR</sequence>
<proteinExistence type="predicted"/>